<evidence type="ECO:0000256" key="3">
    <source>
        <dbReference type="ARBA" id="ARBA00022475"/>
    </source>
</evidence>
<comment type="subcellular location">
    <subcellularLocation>
        <location evidence="1 7">Cell membrane</location>
        <topology evidence="1 7">Multi-pass membrane protein</topology>
    </subcellularLocation>
</comment>
<feature type="domain" description="ABC transmembrane type-1" evidence="9">
    <location>
        <begin position="80"/>
        <end position="290"/>
    </location>
</feature>
<name>A0A4Y8TWQ2_9MICC</name>
<evidence type="ECO:0000259" key="9">
    <source>
        <dbReference type="PROSITE" id="PS50928"/>
    </source>
</evidence>
<evidence type="ECO:0000256" key="1">
    <source>
        <dbReference type="ARBA" id="ARBA00004651"/>
    </source>
</evidence>
<proteinExistence type="inferred from homology"/>
<comment type="caution">
    <text evidence="10">The sequence shown here is derived from an EMBL/GenBank/DDBJ whole genome shotgun (WGS) entry which is preliminary data.</text>
</comment>
<evidence type="ECO:0000256" key="5">
    <source>
        <dbReference type="ARBA" id="ARBA00022989"/>
    </source>
</evidence>
<evidence type="ECO:0000313" key="11">
    <source>
        <dbReference type="Proteomes" id="UP000297638"/>
    </source>
</evidence>
<dbReference type="InterPro" id="IPR035906">
    <property type="entry name" value="MetI-like_sf"/>
</dbReference>
<evidence type="ECO:0000313" key="10">
    <source>
        <dbReference type="EMBL" id="TFH55981.1"/>
    </source>
</evidence>
<dbReference type="InterPro" id="IPR000515">
    <property type="entry name" value="MetI-like"/>
</dbReference>
<dbReference type="Gene3D" id="1.10.3720.10">
    <property type="entry name" value="MetI-like"/>
    <property type="match status" value="1"/>
</dbReference>
<dbReference type="PROSITE" id="PS50928">
    <property type="entry name" value="ABC_TM1"/>
    <property type="match status" value="1"/>
</dbReference>
<dbReference type="RefSeq" id="WP_134779270.1">
    <property type="nucleotide sequence ID" value="NZ_SPDS01000001.1"/>
</dbReference>
<keyword evidence="3" id="KW-1003">Cell membrane</keyword>
<feature type="region of interest" description="Disordered" evidence="8">
    <location>
        <begin position="1"/>
        <end position="20"/>
    </location>
</feature>
<evidence type="ECO:0000256" key="2">
    <source>
        <dbReference type="ARBA" id="ARBA00022448"/>
    </source>
</evidence>
<feature type="transmembrane region" description="Helical" evidence="7">
    <location>
        <begin position="227"/>
        <end position="247"/>
    </location>
</feature>
<protein>
    <submittedName>
        <fullName evidence="10">Sugar ABC transporter permease</fullName>
    </submittedName>
</protein>
<keyword evidence="5 7" id="KW-1133">Transmembrane helix</keyword>
<keyword evidence="2 7" id="KW-0813">Transport</keyword>
<evidence type="ECO:0000256" key="4">
    <source>
        <dbReference type="ARBA" id="ARBA00022692"/>
    </source>
</evidence>
<dbReference type="Pfam" id="PF00528">
    <property type="entry name" value="BPD_transp_1"/>
    <property type="match status" value="1"/>
</dbReference>
<feature type="transmembrane region" description="Helical" evidence="7">
    <location>
        <begin position="79"/>
        <end position="105"/>
    </location>
</feature>
<dbReference type="GO" id="GO:0005886">
    <property type="term" value="C:plasma membrane"/>
    <property type="evidence" value="ECO:0007669"/>
    <property type="project" value="UniProtKB-SubCell"/>
</dbReference>
<feature type="transmembrane region" description="Helical" evidence="7">
    <location>
        <begin position="163"/>
        <end position="184"/>
    </location>
</feature>
<feature type="transmembrane region" description="Helical" evidence="7">
    <location>
        <begin position="117"/>
        <end position="138"/>
    </location>
</feature>
<dbReference type="GO" id="GO:0055085">
    <property type="term" value="P:transmembrane transport"/>
    <property type="evidence" value="ECO:0007669"/>
    <property type="project" value="InterPro"/>
</dbReference>
<dbReference type="PANTHER" id="PTHR30193:SF37">
    <property type="entry name" value="INNER MEMBRANE ABC TRANSPORTER PERMEASE PROTEIN YCJO"/>
    <property type="match status" value="1"/>
</dbReference>
<dbReference type="Proteomes" id="UP000297638">
    <property type="component" value="Unassembled WGS sequence"/>
</dbReference>
<dbReference type="SUPFAM" id="SSF161098">
    <property type="entry name" value="MetI-like"/>
    <property type="match status" value="1"/>
</dbReference>
<evidence type="ECO:0000256" key="8">
    <source>
        <dbReference type="SAM" id="MobiDB-lite"/>
    </source>
</evidence>
<reference evidence="10 11" key="1">
    <citation type="submission" date="2019-03" db="EMBL/GenBank/DDBJ databases">
        <title>Glutamicibacter sp. LJH19 genome.</title>
        <authorList>
            <person name="Sinai Borker S."/>
            <person name="Kumar R."/>
        </authorList>
    </citation>
    <scope>NUCLEOTIDE SEQUENCE [LARGE SCALE GENOMIC DNA]</scope>
    <source>
        <strain evidence="10 11">LJH19</strain>
    </source>
</reference>
<keyword evidence="4 7" id="KW-0812">Transmembrane</keyword>
<feature type="transmembrane region" description="Helical" evidence="7">
    <location>
        <begin position="267"/>
        <end position="290"/>
    </location>
</feature>
<sequence length="306" mass="33342">MLMKSPTAPARSRQKRATSNGPSNWLLAPALVFFAVFALVPLLGVAVLSFMHWDGLGTPSFAGMANWQQTFSNPVTLNAMWLTFAMTVLCYLTQAPISILIGVFMAGEQKYRAVYSVLYFLPLLFSAAAVGIAFKALLDPNFGLSKAFNIGLLSQDWLGSTDLVFYVLIFVISWCFVPFHSLLYQAAVKQIPVSMNEAAMLDGAGRVRTFFSVTLPQIKYTVITSSTLMVVGSLTYFDLVFVMTNGGPGNATRILPLDMYLTGFRSYQMGAASAIAVILVVVGLLVSLLLNKFSDTNKMESQQEGA</sequence>
<dbReference type="AlphaFoldDB" id="A0A4Y8TWQ2"/>
<accession>A0A4Y8TWQ2</accession>
<gene>
    <name evidence="10" type="ORF">EXY26_02615</name>
</gene>
<evidence type="ECO:0000256" key="7">
    <source>
        <dbReference type="RuleBase" id="RU363032"/>
    </source>
</evidence>
<dbReference type="EMBL" id="SPDS01000001">
    <property type="protein sequence ID" value="TFH55981.1"/>
    <property type="molecule type" value="Genomic_DNA"/>
</dbReference>
<dbReference type="PANTHER" id="PTHR30193">
    <property type="entry name" value="ABC TRANSPORTER PERMEASE PROTEIN"/>
    <property type="match status" value="1"/>
</dbReference>
<dbReference type="CDD" id="cd06261">
    <property type="entry name" value="TM_PBP2"/>
    <property type="match status" value="1"/>
</dbReference>
<organism evidence="10 11">
    <name type="scientific">Glutamicibacter arilaitensis</name>
    <dbReference type="NCBI Taxonomy" id="256701"/>
    <lineage>
        <taxon>Bacteria</taxon>
        <taxon>Bacillati</taxon>
        <taxon>Actinomycetota</taxon>
        <taxon>Actinomycetes</taxon>
        <taxon>Micrococcales</taxon>
        <taxon>Micrococcaceae</taxon>
        <taxon>Glutamicibacter</taxon>
    </lineage>
</organism>
<evidence type="ECO:0000256" key="6">
    <source>
        <dbReference type="ARBA" id="ARBA00023136"/>
    </source>
</evidence>
<keyword evidence="6 7" id="KW-0472">Membrane</keyword>
<dbReference type="InterPro" id="IPR051393">
    <property type="entry name" value="ABC_transporter_permease"/>
</dbReference>
<comment type="similarity">
    <text evidence="7">Belongs to the binding-protein-dependent transport system permease family.</text>
</comment>
<feature type="transmembrane region" description="Helical" evidence="7">
    <location>
        <begin position="25"/>
        <end position="51"/>
    </location>
</feature>